<dbReference type="InterPro" id="IPR036322">
    <property type="entry name" value="WD40_repeat_dom_sf"/>
</dbReference>
<dbReference type="AlphaFoldDB" id="A0AAW1NX84"/>
<organism evidence="2 3">
    <name type="scientific">Symbiochloris irregularis</name>
    <dbReference type="NCBI Taxonomy" id="706552"/>
    <lineage>
        <taxon>Eukaryota</taxon>
        <taxon>Viridiplantae</taxon>
        <taxon>Chlorophyta</taxon>
        <taxon>core chlorophytes</taxon>
        <taxon>Trebouxiophyceae</taxon>
        <taxon>Trebouxiales</taxon>
        <taxon>Trebouxiaceae</taxon>
        <taxon>Symbiochloris</taxon>
    </lineage>
</organism>
<keyword evidence="3" id="KW-1185">Reference proteome</keyword>
<name>A0AAW1NX84_9CHLO</name>
<gene>
    <name evidence="2" type="ORF">WJX73_001290</name>
</gene>
<evidence type="ECO:0000313" key="2">
    <source>
        <dbReference type="EMBL" id="KAK9799360.1"/>
    </source>
</evidence>
<dbReference type="Proteomes" id="UP001465755">
    <property type="component" value="Unassembled WGS sequence"/>
</dbReference>
<evidence type="ECO:0000256" key="1">
    <source>
        <dbReference type="SAM" id="MobiDB-lite"/>
    </source>
</evidence>
<dbReference type="InterPro" id="IPR015943">
    <property type="entry name" value="WD40/YVTN_repeat-like_dom_sf"/>
</dbReference>
<feature type="compositionally biased region" description="Polar residues" evidence="1">
    <location>
        <begin position="140"/>
        <end position="155"/>
    </location>
</feature>
<feature type="compositionally biased region" description="Polar residues" evidence="1">
    <location>
        <begin position="245"/>
        <end position="257"/>
    </location>
</feature>
<sequence length="265" mass="28263">MTTVVPSSINWNHFQSAAWNGRWAVFGDESGQIWEWDIFNGSMTSKLANIQPAGYPIDCLNSVCYQAGLVAFGTCAGHVSLVQLASGETQPLRSHVGMVDSIASVQLDPQHDHSSCTDVLCPLHDLPTDAPRGLQPPISRPTSRRQPFSQASSPPDLTLDAMLVSGGADGKIHLYRIRSCADGGSMMADCEDLGDVLGVHDDALAAQKLVNRLSMCWCLLPGTELELLISRGGNDPIRIARVNPLTPSASGQRSSSGAFVPVDLA</sequence>
<evidence type="ECO:0000313" key="3">
    <source>
        <dbReference type="Proteomes" id="UP001465755"/>
    </source>
</evidence>
<comment type="caution">
    <text evidence="2">The sequence shown here is derived from an EMBL/GenBank/DDBJ whole genome shotgun (WGS) entry which is preliminary data.</text>
</comment>
<feature type="region of interest" description="Disordered" evidence="1">
    <location>
        <begin position="131"/>
        <end position="156"/>
    </location>
</feature>
<dbReference type="EMBL" id="JALJOQ010000090">
    <property type="protein sequence ID" value="KAK9799360.1"/>
    <property type="molecule type" value="Genomic_DNA"/>
</dbReference>
<proteinExistence type="predicted"/>
<protein>
    <submittedName>
        <fullName evidence="2">Uncharacterized protein</fullName>
    </submittedName>
</protein>
<dbReference type="Gene3D" id="2.130.10.10">
    <property type="entry name" value="YVTN repeat-like/Quinoprotein amine dehydrogenase"/>
    <property type="match status" value="1"/>
</dbReference>
<reference evidence="2 3" key="1">
    <citation type="journal article" date="2024" name="Nat. Commun.">
        <title>Phylogenomics reveals the evolutionary origins of lichenization in chlorophyte algae.</title>
        <authorList>
            <person name="Puginier C."/>
            <person name="Libourel C."/>
            <person name="Otte J."/>
            <person name="Skaloud P."/>
            <person name="Haon M."/>
            <person name="Grisel S."/>
            <person name="Petersen M."/>
            <person name="Berrin J.G."/>
            <person name="Delaux P.M."/>
            <person name="Dal Grande F."/>
            <person name="Keller J."/>
        </authorList>
    </citation>
    <scope>NUCLEOTIDE SEQUENCE [LARGE SCALE GENOMIC DNA]</scope>
    <source>
        <strain evidence="2 3">SAG 2036</strain>
    </source>
</reference>
<dbReference type="SUPFAM" id="SSF50978">
    <property type="entry name" value="WD40 repeat-like"/>
    <property type="match status" value="1"/>
</dbReference>
<accession>A0AAW1NX84</accession>
<feature type="region of interest" description="Disordered" evidence="1">
    <location>
        <begin position="245"/>
        <end position="265"/>
    </location>
</feature>